<reference evidence="1 2" key="1">
    <citation type="submission" date="2023-03" db="EMBL/GenBank/DDBJ databases">
        <title>Comparative genome and transcriptome analysis combination mining strategies for increasing vitamin B12 production of Ensifer adhaerens strain.</title>
        <authorList>
            <person name="Yongheng L."/>
        </authorList>
    </citation>
    <scope>NUCLEOTIDE SEQUENCE [LARGE SCALE GENOMIC DNA]</scope>
    <source>
        <strain evidence="1 2">Casida A-T305</strain>
        <plasmid evidence="1 2">unnamedA</plasmid>
    </source>
</reference>
<dbReference type="Proteomes" id="UP001214094">
    <property type="component" value="Plasmid unnamedA"/>
</dbReference>
<name>A0ABY8HNB4_ENSAD</name>
<evidence type="ECO:0000313" key="2">
    <source>
        <dbReference type="Proteomes" id="UP001214094"/>
    </source>
</evidence>
<dbReference type="EMBL" id="CP121309">
    <property type="protein sequence ID" value="WFP92919.1"/>
    <property type="molecule type" value="Genomic_DNA"/>
</dbReference>
<gene>
    <name evidence="1" type="ORF">P4B07_24470</name>
</gene>
<keyword evidence="1" id="KW-0614">Plasmid</keyword>
<protein>
    <submittedName>
        <fullName evidence="1">Uncharacterized protein</fullName>
    </submittedName>
</protein>
<organism evidence="1 2">
    <name type="scientific">Ensifer adhaerens</name>
    <name type="common">Sinorhizobium morelense</name>
    <dbReference type="NCBI Taxonomy" id="106592"/>
    <lineage>
        <taxon>Bacteria</taxon>
        <taxon>Pseudomonadati</taxon>
        <taxon>Pseudomonadota</taxon>
        <taxon>Alphaproteobacteria</taxon>
        <taxon>Hyphomicrobiales</taxon>
        <taxon>Rhizobiaceae</taxon>
        <taxon>Sinorhizobium/Ensifer group</taxon>
        <taxon>Ensifer</taxon>
    </lineage>
</organism>
<geneLocation type="plasmid" evidence="1 2">
    <name>unnamedA</name>
</geneLocation>
<keyword evidence="2" id="KW-1185">Reference proteome</keyword>
<evidence type="ECO:0000313" key="1">
    <source>
        <dbReference type="EMBL" id="WFP92919.1"/>
    </source>
</evidence>
<sequence>MPRLFNVSAANFEASGFFVECDAGNAVTTLFHFERPAGAAADIDAVISRVGTEGGGKIFHIYGRGLKLDGCTFANTKIAVGDLDFPVSWTPNGSSNDTQETAMRAYQFDNLRFHGVAAGVRNVGRNSLNCGGIQMTNIHGDIGIGGGGAFVGVARDGQFANILSRMGATHGGGIVDLHDGSSNCAFTNLGNGGFKGADVARLVRNPIVIRSGPIGVNELSFIGGTIGPCNRNGVHILGHGKAQNIAFLGIAFDRTNIEGNQYFPIKVEESGGAFAEVSIKLGACNFKFRRETPAACILGGLNSAVVTLYRDNLTTKPKGIPWTQSNIVVG</sequence>
<dbReference type="GeneID" id="29521007"/>
<dbReference type="RefSeq" id="WP_143106276.1">
    <property type="nucleotide sequence ID" value="NZ_CP015881.1"/>
</dbReference>
<accession>A0ABY8HNB4</accession>
<proteinExistence type="predicted"/>